<accession>A0A2U2XA54</accession>
<evidence type="ECO:0000313" key="2">
    <source>
        <dbReference type="Proteomes" id="UP000245370"/>
    </source>
</evidence>
<gene>
    <name evidence="1" type="ORF">DIT68_12960</name>
</gene>
<dbReference type="OrthoDB" id="1466489at2"/>
<evidence type="ECO:0008006" key="3">
    <source>
        <dbReference type="Google" id="ProtNLM"/>
    </source>
</evidence>
<keyword evidence="2" id="KW-1185">Reference proteome</keyword>
<dbReference type="EMBL" id="QFRJ01000012">
    <property type="protein sequence ID" value="PWH84630.1"/>
    <property type="molecule type" value="Genomic_DNA"/>
</dbReference>
<dbReference type="Proteomes" id="UP000245370">
    <property type="component" value="Unassembled WGS sequence"/>
</dbReference>
<reference evidence="1 2" key="2">
    <citation type="submission" date="2018-05" db="EMBL/GenBank/DDBJ databases">
        <authorList>
            <person name="Lanie J.A."/>
            <person name="Ng W.-L."/>
            <person name="Kazmierczak K.M."/>
            <person name="Andrzejewski T.M."/>
            <person name="Davidsen T.M."/>
            <person name="Wayne K.J."/>
            <person name="Tettelin H."/>
            <person name="Glass J.I."/>
            <person name="Rusch D."/>
            <person name="Podicherti R."/>
            <person name="Tsui H.-C.T."/>
            <person name="Winkler M.E."/>
        </authorList>
    </citation>
    <scope>NUCLEOTIDE SEQUENCE [LARGE SCALE GENOMIC DNA]</scope>
    <source>
        <strain evidence="1 2">C305</strain>
    </source>
</reference>
<proteinExistence type="predicted"/>
<comment type="caution">
    <text evidence="1">The sequence shown here is derived from an EMBL/GenBank/DDBJ whole genome shotgun (WGS) entry which is preliminary data.</text>
</comment>
<organism evidence="1 2">
    <name type="scientific">Brumimicrobium oceani</name>
    <dbReference type="NCBI Taxonomy" id="2100725"/>
    <lineage>
        <taxon>Bacteria</taxon>
        <taxon>Pseudomonadati</taxon>
        <taxon>Bacteroidota</taxon>
        <taxon>Flavobacteriia</taxon>
        <taxon>Flavobacteriales</taxon>
        <taxon>Crocinitomicaceae</taxon>
        <taxon>Brumimicrobium</taxon>
    </lineage>
</organism>
<reference evidence="1 2" key="1">
    <citation type="submission" date="2018-05" db="EMBL/GenBank/DDBJ databases">
        <title>Brumimicrobium oceani sp. nov., isolated from coastal sediment.</title>
        <authorList>
            <person name="Kou Y."/>
        </authorList>
    </citation>
    <scope>NUCLEOTIDE SEQUENCE [LARGE SCALE GENOMIC DNA]</scope>
    <source>
        <strain evidence="1 2">C305</strain>
    </source>
</reference>
<protein>
    <recommendedName>
        <fullName evidence="3">DUF4843 domain-containing protein</fullName>
    </recommendedName>
</protein>
<name>A0A2U2XA54_9FLAO</name>
<dbReference type="AlphaFoldDB" id="A0A2U2XA54"/>
<sequence>MLKKIFIKVVFLAIILVAMNFIYAKWFYERDIQEHSPIINFVREIPENTDLLYIGESSNTTYRESDEDKRTIAEFIGDYYPELNTNHITKPGSHAGIYKVLLNKVPKESQIQTLIVTLNLRSFNAQWIYSDLETPLQKSLVLLKPYPPLFNRFLLSFKSYDIASDEERRRQYNKKWLDDEFEMPHDFPYKNVAEWDYGMATSGMFEQSKIELACHYIKGYGFQIDLKNNPRIKDFDDIVALAKERNWNLVFNLLAENTQKADELVGEDLIFMMNQNTEKLIKYYENKGVTVINNLNSVEDEQFIDQDWTTEHYAEKGRKAVAKNVAVGLKKWHADLFESSK</sequence>
<evidence type="ECO:0000313" key="1">
    <source>
        <dbReference type="EMBL" id="PWH84630.1"/>
    </source>
</evidence>
<dbReference type="RefSeq" id="WP_109360242.1">
    <property type="nucleotide sequence ID" value="NZ_QFRJ01000012.1"/>
</dbReference>